<proteinExistence type="inferred from homology"/>
<keyword evidence="2" id="KW-0560">Oxidoreductase</keyword>
<evidence type="ECO:0000313" key="3">
    <source>
        <dbReference type="Proteomes" id="UP001230156"/>
    </source>
</evidence>
<gene>
    <name evidence="2" type="ORF">Q8A70_19845</name>
</gene>
<protein>
    <submittedName>
        <fullName evidence="2">SDR family oxidoreductase</fullName>
        <ecNumber evidence="2">1.-.-.-</ecNumber>
    </submittedName>
</protein>
<dbReference type="Gene3D" id="3.40.50.720">
    <property type="entry name" value="NAD(P)-binding Rossmann-like Domain"/>
    <property type="match status" value="1"/>
</dbReference>
<dbReference type="InterPro" id="IPR002347">
    <property type="entry name" value="SDR_fam"/>
</dbReference>
<comment type="caution">
    <text evidence="2">The sequence shown here is derived from an EMBL/GenBank/DDBJ whole genome shotgun (WGS) entry which is preliminary data.</text>
</comment>
<keyword evidence="3" id="KW-1185">Reference proteome</keyword>
<comment type="similarity">
    <text evidence="1">Belongs to the short-chain dehydrogenases/reductases (SDR) family.</text>
</comment>
<dbReference type="RefSeq" id="WP_379958567.1">
    <property type="nucleotide sequence ID" value="NZ_JAUYVI010000006.1"/>
</dbReference>
<dbReference type="PANTHER" id="PTHR42879">
    <property type="entry name" value="3-OXOACYL-(ACYL-CARRIER-PROTEIN) REDUCTASE"/>
    <property type="match status" value="1"/>
</dbReference>
<dbReference type="PANTHER" id="PTHR42879:SF2">
    <property type="entry name" value="3-OXOACYL-[ACYL-CARRIER-PROTEIN] REDUCTASE FABG"/>
    <property type="match status" value="1"/>
</dbReference>
<name>A0ABU0YQF0_9PROT</name>
<evidence type="ECO:0000256" key="1">
    <source>
        <dbReference type="ARBA" id="ARBA00006484"/>
    </source>
</evidence>
<dbReference type="Pfam" id="PF13561">
    <property type="entry name" value="adh_short_C2"/>
    <property type="match status" value="1"/>
</dbReference>
<dbReference type="InterPro" id="IPR036291">
    <property type="entry name" value="NAD(P)-bd_dom_sf"/>
</dbReference>
<evidence type="ECO:0000313" key="2">
    <source>
        <dbReference type="EMBL" id="MDQ7249952.1"/>
    </source>
</evidence>
<accession>A0ABU0YQF0</accession>
<dbReference type="PROSITE" id="PS51257">
    <property type="entry name" value="PROKAR_LIPOPROTEIN"/>
    <property type="match status" value="1"/>
</dbReference>
<sequence length="253" mass="26873">MARLEGKRALIYGGGTGIGFACAEAMIREGAAVFLSGRREGVLNEAHARLQTLGKVGFAAGDATMEEDVQRVTAIAADFMDGLDTIVVSAGAAGKTPIFDTPVAEFKRIADHSLLPPFLAMRFGAEHLLKAGQGSVIVISSMFGLTGQKERVGYCSGKWGVIGLVKAAAMDFAERGVRVNAICPGFIETPLSIETAKLEPNWEEIIAFKRRMHPIPRPGKLEEVGELAVYLACDLAAFMTGQAIAIDGGFTTR</sequence>
<dbReference type="EC" id="1.-.-.-" evidence="2"/>
<dbReference type="PRINTS" id="PR00081">
    <property type="entry name" value="GDHRDH"/>
</dbReference>
<organism evidence="2 3">
    <name type="scientific">Dongia sedimenti</name>
    <dbReference type="NCBI Taxonomy" id="3064282"/>
    <lineage>
        <taxon>Bacteria</taxon>
        <taxon>Pseudomonadati</taxon>
        <taxon>Pseudomonadota</taxon>
        <taxon>Alphaproteobacteria</taxon>
        <taxon>Rhodospirillales</taxon>
        <taxon>Dongiaceae</taxon>
        <taxon>Dongia</taxon>
    </lineage>
</organism>
<dbReference type="CDD" id="cd05233">
    <property type="entry name" value="SDR_c"/>
    <property type="match status" value="1"/>
</dbReference>
<dbReference type="GO" id="GO:0016491">
    <property type="term" value="F:oxidoreductase activity"/>
    <property type="evidence" value="ECO:0007669"/>
    <property type="project" value="UniProtKB-KW"/>
</dbReference>
<dbReference type="EMBL" id="JAUYVI010000006">
    <property type="protein sequence ID" value="MDQ7249952.1"/>
    <property type="molecule type" value="Genomic_DNA"/>
</dbReference>
<dbReference type="InterPro" id="IPR020904">
    <property type="entry name" value="Sc_DH/Rdtase_CS"/>
</dbReference>
<reference evidence="3" key="1">
    <citation type="submission" date="2023-08" db="EMBL/GenBank/DDBJ databases">
        <title>Rhodospirillaceae gen. nov., a novel taxon isolated from the Yangtze River Yuezi River estuary sludge.</title>
        <authorList>
            <person name="Ruan L."/>
        </authorList>
    </citation>
    <scope>NUCLEOTIDE SEQUENCE [LARGE SCALE GENOMIC DNA]</scope>
    <source>
        <strain evidence="3">R-7</strain>
    </source>
</reference>
<dbReference type="InterPro" id="IPR050259">
    <property type="entry name" value="SDR"/>
</dbReference>
<dbReference type="SUPFAM" id="SSF51735">
    <property type="entry name" value="NAD(P)-binding Rossmann-fold domains"/>
    <property type="match status" value="1"/>
</dbReference>
<dbReference type="PROSITE" id="PS00061">
    <property type="entry name" value="ADH_SHORT"/>
    <property type="match status" value="1"/>
</dbReference>
<dbReference type="Proteomes" id="UP001230156">
    <property type="component" value="Unassembled WGS sequence"/>
</dbReference>